<dbReference type="Pfam" id="PF04093">
    <property type="entry name" value="MreD"/>
    <property type="match status" value="1"/>
</dbReference>
<evidence type="ECO:0000313" key="9">
    <source>
        <dbReference type="EMBL" id="OEF98348.1"/>
    </source>
</evidence>
<evidence type="ECO:0000256" key="1">
    <source>
        <dbReference type="ARBA" id="ARBA00004651"/>
    </source>
</evidence>
<proteinExistence type="inferred from homology"/>
<dbReference type="GO" id="GO:0008360">
    <property type="term" value="P:regulation of cell shape"/>
    <property type="evidence" value="ECO:0007669"/>
    <property type="project" value="UniProtKB-KW"/>
</dbReference>
<dbReference type="Proteomes" id="UP000094296">
    <property type="component" value="Unassembled WGS sequence"/>
</dbReference>
<sequence>MYYLLSGAIMLLVIFLQATLLSIFFPMVTPVNHFVVPNLAIIVLMFLCIFREDKNIVLFAFVIGLLKDIIFGTYIGLYAFTYGFIAYWANITFRLFIDKSIIVFVISVLLGILSFEFIIWGINSMFGLIDLSIGQSFDRYFWGSVLLSSGVAAIVYQPVITLLERRGVIFNEE</sequence>
<comment type="caution">
    <text evidence="9">The sequence shown here is derived from an EMBL/GenBank/DDBJ whole genome shotgun (WGS) entry which is preliminary data.</text>
</comment>
<protein>
    <submittedName>
        <fullName evidence="9">Rod shape-determining protein MreD</fullName>
    </submittedName>
</protein>
<evidence type="ECO:0000256" key="3">
    <source>
        <dbReference type="ARBA" id="ARBA00022475"/>
    </source>
</evidence>
<keyword evidence="6 8" id="KW-1133">Transmembrane helix</keyword>
<dbReference type="OrthoDB" id="2678464at2"/>
<gene>
    <name evidence="9" type="ORF">BHF68_01320</name>
</gene>
<evidence type="ECO:0000256" key="4">
    <source>
        <dbReference type="ARBA" id="ARBA00022692"/>
    </source>
</evidence>
<evidence type="ECO:0000256" key="7">
    <source>
        <dbReference type="ARBA" id="ARBA00023136"/>
    </source>
</evidence>
<dbReference type="AlphaFoldDB" id="A0A1E5G5A1"/>
<organism evidence="9 10">
    <name type="scientific">Desulfuribacillus alkaliarsenatis</name>
    <dbReference type="NCBI Taxonomy" id="766136"/>
    <lineage>
        <taxon>Bacteria</taxon>
        <taxon>Bacillati</taxon>
        <taxon>Bacillota</taxon>
        <taxon>Desulfuribacillia</taxon>
        <taxon>Desulfuribacillales</taxon>
        <taxon>Desulfuribacillaceae</taxon>
        <taxon>Desulfuribacillus</taxon>
    </lineage>
</organism>
<name>A0A1E5G5A1_9FIRM</name>
<reference evidence="9 10" key="1">
    <citation type="submission" date="2016-09" db="EMBL/GenBank/DDBJ databases">
        <title>Draft genome sequence for the type strain of Desulfuribacillus alkaliarsenatis AHT28, an obligately anaerobic, sulfidogenic bacterium isolated from Russian soda lake sediments.</title>
        <authorList>
            <person name="Abin C.A."/>
            <person name="Hollibaugh J.T."/>
        </authorList>
    </citation>
    <scope>NUCLEOTIDE SEQUENCE [LARGE SCALE GENOMIC DNA]</scope>
    <source>
        <strain evidence="9 10">AHT28</strain>
    </source>
</reference>
<keyword evidence="5" id="KW-0133">Cell shape</keyword>
<dbReference type="EMBL" id="MIJE01000001">
    <property type="protein sequence ID" value="OEF98348.1"/>
    <property type="molecule type" value="Genomic_DNA"/>
</dbReference>
<dbReference type="InterPro" id="IPR007227">
    <property type="entry name" value="Cell_shape_determining_MreD"/>
</dbReference>
<accession>A0A1E5G5A1</accession>
<dbReference type="NCBIfam" id="TIGR03426">
    <property type="entry name" value="shape_MreD"/>
    <property type="match status" value="1"/>
</dbReference>
<dbReference type="STRING" id="766136.BHF68_01320"/>
<evidence type="ECO:0000256" key="8">
    <source>
        <dbReference type="SAM" id="Phobius"/>
    </source>
</evidence>
<evidence type="ECO:0000256" key="2">
    <source>
        <dbReference type="ARBA" id="ARBA00007776"/>
    </source>
</evidence>
<dbReference type="GO" id="GO:0005886">
    <property type="term" value="C:plasma membrane"/>
    <property type="evidence" value="ECO:0007669"/>
    <property type="project" value="UniProtKB-SubCell"/>
</dbReference>
<feature type="transmembrane region" description="Helical" evidence="8">
    <location>
        <begin position="57"/>
        <end position="89"/>
    </location>
</feature>
<comment type="similarity">
    <text evidence="2">Belongs to the MreD family.</text>
</comment>
<comment type="subcellular location">
    <subcellularLocation>
        <location evidence="1">Cell membrane</location>
        <topology evidence="1">Multi-pass membrane protein</topology>
    </subcellularLocation>
</comment>
<feature type="transmembrane region" description="Helical" evidence="8">
    <location>
        <begin position="31"/>
        <end position="50"/>
    </location>
</feature>
<keyword evidence="10" id="KW-1185">Reference proteome</keyword>
<evidence type="ECO:0000256" key="5">
    <source>
        <dbReference type="ARBA" id="ARBA00022960"/>
    </source>
</evidence>
<feature type="transmembrane region" description="Helical" evidence="8">
    <location>
        <begin position="101"/>
        <end position="128"/>
    </location>
</feature>
<dbReference type="RefSeq" id="WP_069641840.1">
    <property type="nucleotide sequence ID" value="NZ_MIJE01000001.1"/>
</dbReference>
<keyword evidence="3" id="KW-1003">Cell membrane</keyword>
<evidence type="ECO:0000313" key="10">
    <source>
        <dbReference type="Proteomes" id="UP000094296"/>
    </source>
</evidence>
<evidence type="ECO:0000256" key="6">
    <source>
        <dbReference type="ARBA" id="ARBA00022989"/>
    </source>
</evidence>
<feature type="transmembrane region" description="Helical" evidence="8">
    <location>
        <begin position="140"/>
        <end position="160"/>
    </location>
</feature>
<keyword evidence="7 8" id="KW-0472">Membrane</keyword>
<keyword evidence="4 8" id="KW-0812">Transmembrane</keyword>